<dbReference type="AlphaFoldDB" id="A0A975SPL5"/>
<organism evidence="4 5">
    <name type="scientific">Azospira inquinata</name>
    <dbReference type="NCBI Taxonomy" id="2785627"/>
    <lineage>
        <taxon>Bacteria</taxon>
        <taxon>Pseudomonadati</taxon>
        <taxon>Pseudomonadota</taxon>
        <taxon>Betaproteobacteria</taxon>
        <taxon>Rhodocyclales</taxon>
        <taxon>Rhodocyclaceae</taxon>
        <taxon>Azospira</taxon>
    </lineage>
</organism>
<dbReference type="InterPro" id="IPR059020">
    <property type="entry name" value="CapW_CTD"/>
</dbReference>
<dbReference type="EMBL" id="CP064782">
    <property type="protein sequence ID" value="QWT50185.1"/>
    <property type="molecule type" value="Genomic_DNA"/>
</dbReference>
<feature type="domain" description="DNA-binding transcriptional repressor CapW C-terminal dimerisation" evidence="2">
    <location>
        <begin position="209"/>
        <end position="279"/>
    </location>
</feature>
<dbReference type="Pfam" id="PF13280">
    <property type="entry name" value="WYL"/>
    <property type="match status" value="1"/>
</dbReference>
<dbReference type="Proteomes" id="UP000683428">
    <property type="component" value="Chromosome"/>
</dbReference>
<dbReference type="RefSeq" id="WP_216130910.1">
    <property type="nucleotide sequence ID" value="NZ_CP064782.1"/>
</dbReference>
<evidence type="ECO:0000259" key="1">
    <source>
        <dbReference type="Pfam" id="PF13280"/>
    </source>
</evidence>
<dbReference type="Pfam" id="PF26109">
    <property type="entry name" value="WHD_BrxR"/>
    <property type="match status" value="1"/>
</dbReference>
<feature type="domain" description="WYL" evidence="1">
    <location>
        <begin position="123"/>
        <end position="189"/>
    </location>
</feature>
<evidence type="ECO:0000313" key="4">
    <source>
        <dbReference type="EMBL" id="QWT50185.1"/>
    </source>
</evidence>
<dbReference type="InterPro" id="IPR051534">
    <property type="entry name" value="CBASS_pafABC_assoc_protein"/>
</dbReference>
<evidence type="ECO:0000259" key="2">
    <source>
        <dbReference type="Pfam" id="PF26107"/>
    </source>
</evidence>
<dbReference type="Pfam" id="PF26107">
    <property type="entry name" value="BrxR_CTD"/>
    <property type="match status" value="1"/>
</dbReference>
<protein>
    <submittedName>
        <fullName evidence="4">WYL domain-containing protein</fullName>
    </submittedName>
</protein>
<name>A0A975SPL5_9RHOO</name>
<evidence type="ECO:0000259" key="3">
    <source>
        <dbReference type="Pfam" id="PF26109"/>
    </source>
</evidence>
<sequence length="286" mass="32708">MSKADTTQQRLSTLELLLLWEGVLNRSRLANILGLSNIRASQLIQEFRAEYPRWLAWNSKSRSYHVTHEAYLATKRDDRAHDRAESLAKYLNLVGLSYVASDAEAANPICSAFPDLSTPEPQVFAILSQAIRSNSAVEITYRSMAEPEAHRRIIFPHHLVRAGRRWHVRAFCAESDSFRDYTLRRIVEVSPLKNAATQGAIYDKAWMTMVSVRLIAHPLLSFEQQEVIRFEYFANTSARVDTCRAALVPYFIQDMRAALDPETQRPPDYQLAVQNLAEVKPWVFSP</sequence>
<reference evidence="4" key="1">
    <citation type="submission" date="2020-11" db="EMBL/GenBank/DDBJ databases">
        <title>Azospira inquinata sp. nov.</title>
        <authorList>
            <person name="Moe W.M."/>
            <person name="Mikes M.C."/>
        </authorList>
    </citation>
    <scope>NUCLEOTIDE SEQUENCE</scope>
    <source>
        <strain evidence="4">Azo-3</strain>
    </source>
</reference>
<evidence type="ECO:0000313" key="5">
    <source>
        <dbReference type="Proteomes" id="UP000683428"/>
    </source>
</evidence>
<dbReference type="PROSITE" id="PS52050">
    <property type="entry name" value="WYL"/>
    <property type="match status" value="1"/>
</dbReference>
<accession>A0A975SPL5</accession>
<dbReference type="PANTHER" id="PTHR34580">
    <property type="match status" value="1"/>
</dbReference>
<dbReference type="KEGG" id="aiq:Azoinq_06250"/>
<keyword evidence="5" id="KW-1185">Reference proteome</keyword>
<gene>
    <name evidence="4" type="ORF">Azoinq_06250</name>
</gene>
<feature type="domain" description="DNA-binding transcriptional repressor CapW winged helix-turn-helix" evidence="3">
    <location>
        <begin position="7"/>
        <end position="69"/>
    </location>
</feature>
<proteinExistence type="predicted"/>
<dbReference type="PANTHER" id="PTHR34580:SF3">
    <property type="entry name" value="PROTEIN PAFB"/>
    <property type="match status" value="1"/>
</dbReference>
<dbReference type="InterPro" id="IPR059019">
    <property type="entry name" value="WHD_CapW"/>
</dbReference>
<dbReference type="InterPro" id="IPR026881">
    <property type="entry name" value="WYL_dom"/>
</dbReference>